<evidence type="ECO:0000256" key="3">
    <source>
        <dbReference type="ARBA" id="ARBA00023125"/>
    </source>
</evidence>
<dbReference type="InterPro" id="IPR005119">
    <property type="entry name" value="LysR_subst-bd"/>
</dbReference>
<dbReference type="RefSeq" id="WP_090695921.1">
    <property type="nucleotide sequence ID" value="NZ_CADERL010000010.1"/>
</dbReference>
<dbReference type="NCBIfam" id="TIGR03418">
    <property type="entry name" value="chol_sulf_TF"/>
    <property type="match status" value="1"/>
</dbReference>
<dbReference type="Gene3D" id="3.40.190.10">
    <property type="entry name" value="Periplasmic binding protein-like II"/>
    <property type="match status" value="2"/>
</dbReference>
<evidence type="ECO:0000313" key="7">
    <source>
        <dbReference type="Proteomes" id="UP000199706"/>
    </source>
</evidence>
<evidence type="ECO:0000256" key="1">
    <source>
        <dbReference type="ARBA" id="ARBA00009437"/>
    </source>
</evidence>
<dbReference type="PRINTS" id="PR00039">
    <property type="entry name" value="HTHLYSR"/>
</dbReference>
<dbReference type="SUPFAM" id="SSF46785">
    <property type="entry name" value="Winged helix' DNA-binding domain"/>
    <property type="match status" value="1"/>
</dbReference>
<dbReference type="FunFam" id="1.10.10.10:FF:000001">
    <property type="entry name" value="LysR family transcriptional regulator"/>
    <property type="match status" value="1"/>
</dbReference>
<dbReference type="EMBL" id="FNCJ01000036">
    <property type="protein sequence ID" value="SDI82250.1"/>
    <property type="molecule type" value="Genomic_DNA"/>
</dbReference>
<dbReference type="InterPro" id="IPR036390">
    <property type="entry name" value="WH_DNA-bd_sf"/>
</dbReference>
<dbReference type="InterPro" id="IPR058163">
    <property type="entry name" value="LysR-type_TF_proteobact-type"/>
</dbReference>
<dbReference type="Gene3D" id="1.10.10.10">
    <property type="entry name" value="Winged helix-like DNA-binding domain superfamily/Winged helix DNA-binding domain"/>
    <property type="match status" value="1"/>
</dbReference>
<dbReference type="Pfam" id="PF00126">
    <property type="entry name" value="HTH_1"/>
    <property type="match status" value="1"/>
</dbReference>
<dbReference type="PANTHER" id="PTHR30537:SF26">
    <property type="entry name" value="GLYCINE CLEAVAGE SYSTEM TRANSCRIPTIONAL ACTIVATOR"/>
    <property type="match status" value="1"/>
</dbReference>
<gene>
    <name evidence="6" type="ORF">SAMN05216466_13631</name>
</gene>
<dbReference type="GO" id="GO:0003700">
    <property type="term" value="F:DNA-binding transcription factor activity"/>
    <property type="evidence" value="ECO:0007669"/>
    <property type="project" value="InterPro"/>
</dbReference>
<name>A0A1G8NRY0_9BURK</name>
<dbReference type="InterPro" id="IPR036388">
    <property type="entry name" value="WH-like_DNA-bd_sf"/>
</dbReference>
<evidence type="ECO:0000313" key="6">
    <source>
        <dbReference type="EMBL" id="SDI82250.1"/>
    </source>
</evidence>
<evidence type="ECO:0000259" key="5">
    <source>
        <dbReference type="PROSITE" id="PS50931"/>
    </source>
</evidence>
<keyword evidence="3" id="KW-0238">DNA-binding</keyword>
<feature type="domain" description="HTH lysR-type" evidence="5">
    <location>
        <begin position="8"/>
        <end position="65"/>
    </location>
</feature>
<dbReference type="SUPFAM" id="SSF53850">
    <property type="entry name" value="Periplasmic binding protein-like II"/>
    <property type="match status" value="1"/>
</dbReference>
<comment type="similarity">
    <text evidence="1">Belongs to the LysR transcriptional regulatory family.</text>
</comment>
<reference evidence="6 7" key="1">
    <citation type="submission" date="2016-10" db="EMBL/GenBank/DDBJ databases">
        <authorList>
            <person name="de Groot N.N."/>
        </authorList>
    </citation>
    <scope>NUCLEOTIDE SEQUENCE [LARGE SCALE GENOMIC DNA]</scope>
    <source>
        <strain evidence="6 7">LMG 2247</strain>
    </source>
</reference>
<evidence type="ECO:0000256" key="4">
    <source>
        <dbReference type="ARBA" id="ARBA00023163"/>
    </source>
</evidence>
<dbReference type="AlphaFoldDB" id="A0A1G8NRY0"/>
<proteinExistence type="inferred from homology"/>
<dbReference type="PROSITE" id="PS50931">
    <property type="entry name" value="HTH_LYSR"/>
    <property type="match status" value="1"/>
</dbReference>
<dbReference type="OrthoDB" id="8688993at2"/>
<dbReference type="CDD" id="cd08432">
    <property type="entry name" value="PBP2_GcdR_TrpI_HvrB_AmpR_like"/>
    <property type="match status" value="1"/>
</dbReference>
<dbReference type="GO" id="GO:0006351">
    <property type="term" value="P:DNA-templated transcription"/>
    <property type="evidence" value="ECO:0007669"/>
    <property type="project" value="TreeGrafter"/>
</dbReference>
<dbReference type="Pfam" id="PF03466">
    <property type="entry name" value="LysR_substrate"/>
    <property type="match status" value="1"/>
</dbReference>
<evidence type="ECO:0000256" key="2">
    <source>
        <dbReference type="ARBA" id="ARBA00023015"/>
    </source>
</evidence>
<dbReference type="Proteomes" id="UP000199706">
    <property type="component" value="Unassembled WGS sequence"/>
</dbReference>
<dbReference type="InterPro" id="IPR000847">
    <property type="entry name" value="LysR_HTH_N"/>
</dbReference>
<dbReference type="InterPro" id="IPR017786">
    <property type="entry name" value="TF_choline_sulphate-util"/>
</dbReference>
<dbReference type="PANTHER" id="PTHR30537">
    <property type="entry name" value="HTH-TYPE TRANSCRIPTIONAL REGULATOR"/>
    <property type="match status" value="1"/>
</dbReference>
<protein>
    <submittedName>
        <fullName evidence="6">Putative choline sulfate-utilization transcription factor</fullName>
    </submittedName>
</protein>
<organism evidence="6 7">
    <name type="scientific">Paraburkholderia phenazinium</name>
    <dbReference type="NCBI Taxonomy" id="60549"/>
    <lineage>
        <taxon>Bacteria</taxon>
        <taxon>Pseudomonadati</taxon>
        <taxon>Pseudomonadota</taxon>
        <taxon>Betaproteobacteria</taxon>
        <taxon>Burkholderiales</taxon>
        <taxon>Burkholderiaceae</taxon>
        <taxon>Paraburkholderia</taxon>
    </lineage>
</organism>
<accession>A0A1G8NRY0</accession>
<keyword evidence="4" id="KW-0804">Transcription</keyword>
<keyword evidence="2" id="KW-0805">Transcription regulation</keyword>
<sequence length="300" mass="33015">MSRQDRLPPMQTLSVFESAARLASFTAAARELGSTQPAISQRVVQLEEDLGTPLFARGHRGVSLTPEGERLFEAVSQSLDTLRVATADIRARRASGALTILTDFGFATYWLMPRLTRLKQLMPDVNVKIITSQAGLDPRHDHADIAIVFGDGDWAPSTSTRLFPEEVTPVCSPAFRAAHPEVTDAADLIRLPLLHVQPTEPERWLAWSGWFAAQGLNPPADRDGITFNSYALVIHGVLMNQGIALGWTPLVDELVASGQLVKLLDKPVTTSRGYFLVRPQARPEAAAVPLFRRWLFDECA</sequence>
<dbReference type="GO" id="GO:0043565">
    <property type="term" value="F:sequence-specific DNA binding"/>
    <property type="evidence" value="ECO:0007669"/>
    <property type="project" value="TreeGrafter"/>
</dbReference>